<dbReference type="PANTHER" id="PTHR12629:SF0">
    <property type="entry name" value="DIPHOSPHOINOSITOL-POLYPHOSPHATE DIPHOSPHATASE"/>
    <property type="match status" value="1"/>
</dbReference>
<evidence type="ECO:0000256" key="2">
    <source>
        <dbReference type="ARBA" id="ARBA00022723"/>
    </source>
</evidence>
<dbReference type="Gene3D" id="3.90.79.10">
    <property type="entry name" value="Nucleoside Triphosphate Pyrophosphohydrolase"/>
    <property type="match status" value="1"/>
</dbReference>
<organism evidence="6">
    <name type="scientific">Caulobacter sp. 73W</name>
    <dbReference type="NCBI Taxonomy" id="3161137"/>
    <lineage>
        <taxon>Bacteria</taxon>
        <taxon>Pseudomonadati</taxon>
        <taxon>Pseudomonadota</taxon>
        <taxon>Alphaproteobacteria</taxon>
        <taxon>Caulobacterales</taxon>
        <taxon>Caulobacteraceae</taxon>
        <taxon>Caulobacter</taxon>
    </lineage>
</organism>
<evidence type="ECO:0000259" key="5">
    <source>
        <dbReference type="PROSITE" id="PS51462"/>
    </source>
</evidence>
<feature type="domain" description="Nudix hydrolase" evidence="5">
    <location>
        <begin position="14"/>
        <end position="145"/>
    </location>
</feature>
<keyword evidence="4" id="KW-0460">Magnesium</keyword>
<dbReference type="GO" id="GO:0046872">
    <property type="term" value="F:metal ion binding"/>
    <property type="evidence" value="ECO:0007669"/>
    <property type="project" value="UniProtKB-KW"/>
</dbReference>
<dbReference type="Pfam" id="PF00293">
    <property type="entry name" value="NUDIX"/>
    <property type="match status" value="1"/>
</dbReference>
<dbReference type="GO" id="GO:0005737">
    <property type="term" value="C:cytoplasm"/>
    <property type="evidence" value="ECO:0007669"/>
    <property type="project" value="TreeGrafter"/>
</dbReference>
<protein>
    <submittedName>
        <fullName evidence="6">NUDIX hydrolase</fullName>
    </submittedName>
</protein>
<evidence type="ECO:0000313" key="6">
    <source>
        <dbReference type="EMBL" id="XDO97183.1"/>
    </source>
</evidence>
<reference evidence="6" key="1">
    <citation type="submission" date="2024-06" db="EMBL/GenBank/DDBJ databases">
        <title>Caulobacter inopinatus, sp. nov.</title>
        <authorList>
            <person name="Donachie S.P."/>
        </authorList>
    </citation>
    <scope>NUCLEOTIDE SEQUENCE</scope>
    <source>
        <strain evidence="6">73W</strain>
    </source>
</reference>
<dbReference type="CDD" id="cd04666">
    <property type="entry name" value="NUDIX_DIPP2_like_Nudt4"/>
    <property type="match status" value="1"/>
</dbReference>
<gene>
    <name evidence="6" type="ORF">ABOZ73_01815</name>
</gene>
<proteinExistence type="predicted"/>
<keyword evidence="2" id="KW-0479">Metal-binding</keyword>
<dbReference type="InterPro" id="IPR015797">
    <property type="entry name" value="NUDIX_hydrolase-like_dom_sf"/>
</dbReference>
<sequence length="150" mass="16951">MIKQQMMIDADGQEVGQQYAALPFRDREGLEILLITSRETQRWVIPKGWPMERKTAAGAAATEAWEEAGVKGEVTETAIGAYRYDKVLKKGESLRCRVDVFPLRVLVQTISWPESDQRTLKWFKPSEAADAVAEPELAELIRAFTPPARF</sequence>
<dbReference type="PROSITE" id="PS51462">
    <property type="entry name" value="NUDIX"/>
    <property type="match status" value="1"/>
</dbReference>
<evidence type="ECO:0000256" key="4">
    <source>
        <dbReference type="ARBA" id="ARBA00022842"/>
    </source>
</evidence>
<dbReference type="RefSeq" id="WP_369060233.1">
    <property type="nucleotide sequence ID" value="NZ_CP158375.1"/>
</dbReference>
<dbReference type="PANTHER" id="PTHR12629">
    <property type="entry name" value="DIPHOSPHOINOSITOL POLYPHOSPHATE PHOSPHOHYDROLASE"/>
    <property type="match status" value="1"/>
</dbReference>
<name>A0AB39KU13_9CAUL</name>
<accession>A0AB39KU13</accession>
<dbReference type="InterPro" id="IPR047198">
    <property type="entry name" value="DDP-like_NUDIX"/>
</dbReference>
<dbReference type="GO" id="GO:0016462">
    <property type="term" value="F:pyrophosphatase activity"/>
    <property type="evidence" value="ECO:0007669"/>
    <property type="project" value="InterPro"/>
</dbReference>
<dbReference type="AlphaFoldDB" id="A0AB39KU13"/>
<dbReference type="EMBL" id="CP158375">
    <property type="protein sequence ID" value="XDO97183.1"/>
    <property type="molecule type" value="Genomic_DNA"/>
</dbReference>
<keyword evidence="3 6" id="KW-0378">Hydrolase</keyword>
<dbReference type="SUPFAM" id="SSF55811">
    <property type="entry name" value="Nudix"/>
    <property type="match status" value="1"/>
</dbReference>
<evidence type="ECO:0000256" key="3">
    <source>
        <dbReference type="ARBA" id="ARBA00022801"/>
    </source>
</evidence>
<evidence type="ECO:0000256" key="1">
    <source>
        <dbReference type="ARBA" id="ARBA00001946"/>
    </source>
</evidence>
<dbReference type="InterPro" id="IPR000086">
    <property type="entry name" value="NUDIX_hydrolase_dom"/>
</dbReference>
<comment type="cofactor">
    <cofactor evidence="1">
        <name>Mg(2+)</name>
        <dbReference type="ChEBI" id="CHEBI:18420"/>
    </cofactor>
</comment>